<evidence type="ECO:0008006" key="4">
    <source>
        <dbReference type="Google" id="ProtNLM"/>
    </source>
</evidence>
<proteinExistence type="predicted"/>
<reference evidence="2" key="1">
    <citation type="submission" date="2023-04" db="EMBL/GenBank/DDBJ databases">
        <authorList>
            <person name="Vijverberg K."/>
            <person name="Xiong W."/>
            <person name="Schranz E."/>
        </authorList>
    </citation>
    <scope>NUCLEOTIDE SEQUENCE</scope>
</reference>
<accession>A0AA36E5M6</accession>
<gene>
    <name evidence="2" type="ORF">LSALG_LOCUS22686</name>
</gene>
<dbReference type="AlphaFoldDB" id="A0AA36E5M6"/>
<protein>
    <recommendedName>
        <fullName evidence="4">No apical meristem-associated C-terminal domain-containing protein</fullName>
    </recommendedName>
</protein>
<dbReference type="Proteomes" id="UP001177003">
    <property type="component" value="Chromosome 4"/>
</dbReference>
<organism evidence="2 3">
    <name type="scientific">Lactuca saligna</name>
    <name type="common">Willowleaf lettuce</name>
    <dbReference type="NCBI Taxonomy" id="75948"/>
    <lineage>
        <taxon>Eukaryota</taxon>
        <taxon>Viridiplantae</taxon>
        <taxon>Streptophyta</taxon>
        <taxon>Embryophyta</taxon>
        <taxon>Tracheophyta</taxon>
        <taxon>Spermatophyta</taxon>
        <taxon>Magnoliopsida</taxon>
        <taxon>eudicotyledons</taxon>
        <taxon>Gunneridae</taxon>
        <taxon>Pentapetalae</taxon>
        <taxon>asterids</taxon>
        <taxon>campanulids</taxon>
        <taxon>Asterales</taxon>
        <taxon>Asteraceae</taxon>
        <taxon>Cichorioideae</taxon>
        <taxon>Cichorieae</taxon>
        <taxon>Lactucinae</taxon>
        <taxon>Lactuca</taxon>
    </lineage>
</organism>
<evidence type="ECO:0000313" key="2">
    <source>
        <dbReference type="EMBL" id="CAI9283077.1"/>
    </source>
</evidence>
<name>A0AA36E5M6_LACSI</name>
<evidence type="ECO:0000313" key="3">
    <source>
        <dbReference type="Proteomes" id="UP001177003"/>
    </source>
</evidence>
<dbReference type="EMBL" id="OX465080">
    <property type="protein sequence ID" value="CAI9283077.1"/>
    <property type="molecule type" value="Genomic_DNA"/>
</dbReference>
<feature type="region of interest" description="Disordered" evidence="1">
    <location>
        <begin position="31"/>
        <end position="74"/>
    </location>
</feature>
<sequence length="130" mass="15150">MLKRFKFTHVWEAVKRSIRWKELATHEDIANPPKRKICPPPRPVGRDKAKARGKGKATSSNSSVGMERSTRSEEMMAQLNTTLEKHMTETVRLVEFLLLIQDVRHLDPEDQEVAKILKTSIREKYKLKRN</sequence>
<keyword evidence="3" id="KW-1185">Reference proteome</keyword>
<evidence type="ECO:0000256" key="1">
    <source>
        <dbReference type="SAM" id="MobiDB-lite"/>
    </source>
</evidence>